<feature type="region of interest" description="Disordered" evidence="1">
    <location>
        <begin position="15"/>
        <end position="41"/>
    </location>
</feature>
<dbReference type="RefSeq" id="XP_016292706.1">
    <property type="nucleotide sequence ID" value="XM_016437198.1"/>
</dbReference>
<dbReference type="OMA" id="WCRTKRA"/>
<dbReference type="HOGENOM" id="CLU_866352_0_0_1"/>
<protein>
    <recommendedName>
        <fullName evidence="5">MARVEL domain-containing protein</fullName>
    </recommendedName>
</protein>
<accession>V5GP35</accession>
<proteinExistence type="predicted"/>
<evidence type="ECO:0000256" key="1">
    <source>
        <dbReference type="SAM" id="MobiDB-lite"/>
    </source>
</evidence>
<dbReference type="AlphaFoldDB" id="V5GP35"/>
<keyword evidence="2" id="KW-0472">Membrane</keyword>
<organism evidence="3 4">
    <name type="scientific">Kalmanozyma brasiliensis (strain GHG001)</name>
    <name type="common">Yeast</name>
    <name type="synonym">Pseudozyma brasiliensis</name>
    <dbReference type="NCBI Taxonomy" id="1365824"/>
    <lineage>
        <taxon>Eukaryota</taxon>
        <taxon>Fungi</taxon>
        <taxon>Dikarya</taxon>
        <taxon>Basidiomycota</taxon>
        <taxon>Ustilaginomycotina</taxon>
        <taxon>Ustilaginomycetes</taxon>
        <taxon>Ustilaginales</taxon>
        <taxon>Ustilaginaceae</taxon>
        <taxon>Kalmanozyma</taxon>
    </lineage>
</organism>
<dbReference type="Proteomes" id="UP000019377">
    <property type="component" value="Unassembled WGS sequence"/>
</dbReference>
<keyword evidence="2" id="KW-1133">Transmembrane helix</keyword>
<evidence type="ECO:0000313" key="3">
    <source>
        <dbReference type="EMBL" id="EST07717.1"/>
    </source>
</evidence>
<feature type="compositionally biased region" description="Basic and acidic residues" evidence="1">
    <location>
        <begin position="255"/>
        <end position="264"/>
    </location>
</feature>
<feature type="transmembrane region" description="Helical" evidence="2">
    <location>
        <begin position="193"/>
        <end position="213"/>
    </location>
</feature>
<dbReference type="STRING" id="1365824.V5GP35"/>
<name>V5GP35_KALBG</name>
<feature type="transmembrane region" description="Helical" evidence="2">
    <location>
        <begin position="134"/>
        <end position="159"/>
    </location>
</feature>
<feature type="region of interest" description="Disordered" evidence="1">
    <location>
        <begin position="255"/>
        <end position="286"/>
    </location>
</feature>
<keyword evidence="2" id="KW-0812">Transmembrane</keyword>
<evidence type="ECO:0000313" key="4">
    <source>
        <dbReference type="Proteomes" id="UP000019377"/>
    </source>
</evidence>
<feature type="transmembrane region" description="Helical" evidence="2">
    <location>
        <begin position="55"/>
        <end position="77"/>
    </location>
</feature>
<keyword evidence="4" id="KW-1185">Reference proteome</keyword>
<reference evidence="4" key="1">
    <citation type="journal article" date="2013" name="Genome Announc.">
        <title>Draft genome sequence of Pseudozyma brasiliensis sp. nov. strain GHG001, a high producer of endo-1,4-xylanase isolated from an insect pest of sugarcane.</title>
        <authorList>
            <person name="Oliveira J.V.D.C."/>
            <person name="dos Santos R.A.C."/>
            <person name="Borges T.A."/>
            <person name="Riano-Pachon D.M."/>
            <person name="Goldman G.H."/>
        </authorList>
    </citation>
    <scope>NUCLEOTIDE SEQUENCE [LARGE SCALE GENOMIC DNA]</scope>
    <source>
        <strain evidence="4">GHG001</strain>
    </source>
</reference>
<dbReference type="EMBL" id="KI545862">
    <property type="protein sequence ID" value="EST07717.1"/>
    <property type="molecule type" value="Genomic_DNA"/>
</dbReference>
<evidence type="ECO:0000256" key="2">
    <source>
        <dbReference type="SAM" id="Phobius"/>
    </source>
</evidence>
<sequence>MPDFMSIKKVWGKLDSGKADQPKPPAAYSQGIGNAPATRPATMNAPDQRVAKVNLFLRAFQTFFALVTLLIAIWMAAFQAKWVGGPSGLTGLLLFLAAASFFASTVFLVVPIICERSGHKKMKGLTSALSEARVGLVSNGAFAFLLIILATTQTISAYISPGCKDPSKDPNAAGKDRTEFVEKLDGWCRTKRAEAAFCWFLWISWGLSLLLFLRQWKLERKNGPRIPPFVHPREDSAFEPIDDLDDDDVYDEMKESARYGDGGDGKYVAPPKAPAQAPQMPAYDRRGANPLADIEARYGMSQTAFSDPFADERKAAPAYSRPSYDNNAYGPPGVPGGYAAAPYNNANQQPYSGRPGPPQLPNLSYGHR</sequence>
<gene>
    <name evidence="3" type="ORF">PSEUBRA_SCAF2g02801</name>
</gene>
<evidence type="ECO:0008006" key="5">
    <source>
        <dbReference type="Google" id="ProtNLM"/>
    </source>
</evidence>
<dbReference type="GeneID" id="27419870"/>
<dbReference type="OrthoDB" id="2218151at2759"/>
<feature type="region of interest" description="Disordered" evidence="1">
    <location>
        <begin position="316"/>
        <end position="368"/>
    </location>
</feature>
<feature type="compositionally biased region" description="Low complexity" evidence="1">
    <location>
        <begin position="326"/>
        <end position="351"/>
    </location>
</feature>
<feature type="transmembrane region" description="Helical" evidence="2">
    <location>
        <begin position="89"/>
        <end position="113"/>
    </location>
</feature>
<dbReference type="eggNOG" id="ENOG502S49E">
    <property type="taxonomic scope" value="Eukaryota"/>
</dbReference>